<dbReference type="GO" id="GO:0003735">
    <property type="term" value="F:structural constituent of ribosome"/>
    <property type="evidence" value="ECO:0007669"/>
    <property type="project" value="InterPro"/>
</dbReference>
<keyword evidence="3 4" id="KW-0687">Ribonucleoprotein</keyword>
<keyword evidence="7" id="KW-1185">Reference proteome</keyword>
<gene>
    <name evidence="6" type="ORF">B9479_000378</name>
</gene>
<dbReference type="PANTHER" id="PTHR10394">
    <property type="entry name" value="40S RIBOSOMAL PROTEIN S8"/>
    <property type="match status" value="1"/>
</dbReference>
<evidence type="ECO:0000256" key="2">
    <source>
        <dbReference type="ARBA" id="ARBA00022980"/>
    </source>
</evidence>
<feature type="region of interest" description="Disordered" evidence="5">
    <location>
        <begin position="29"/>
        <end position="66"/>
    </location>
</feature>
<evidence type="ECO:0000313" key="6">
    <source>
        <dbReference type="EMBL" id="TYJ58944.1"/>
    </source>
</evidence>
<accession>A0A5D3B7Z1</accession>
<evidence type="ECO:0000256" key="4">
    <source>
        <dbReference type="RuleBase" id="RU000669"/>
    </source>
</evidence>
<feature type="compositionally biased region" description="Pro residues" evidence="5">
    <location>
        <begin position="42"/>
        <end position="52"/>
    </location>
</feature>
<dbReference type="InterPro" id="IPR001047">
    <property type="entry name" value="Ribosomal_eS8"/>
</dbReference>
<dbReference type="GO" id="GO:0006412">
    <property type="term" value="P:translation"/>
    <property type="evidence" value="ECO:0007669"/>
    <property type="project" value="InterPro"/>
</dbReference>
<name>A0A5D3B7Z1_9TREE</name>
<dbReference type="InterPro" id="IPR042563">
    <property type="entry name" value="Ribosomal_protein_eS8_euk"/>
</dbReference>
<proteinExistence type="inferred from homology"/>
<evidence type="ECO:0000256" key="1">
    <source>
        <dbReference type="ARBA" id="ARBA00005257"/>
    </source>
</evidence>
<dbReference type="GO" id="GO:0005840">
    <property type="term" value="C:ribosome"/>
    <property type="evidence" value="ECO:0007669"/>
    <property type="project" value="UniProtKB-KW"/>
</dbReference>
<sequence length="540" mass="59203">MSNPAPIPSLSFYLDDSLFPSLPPAGGTINHTDLMGRSRLSPTPPSSVPKPLSPGQLRNKQPAQMAVGQVWQGLQPGQATRGRSIGAGVGSGHAKAAALPDAVRGKQGVRRIASLQDHLPPRHSSKSHTRTSSDPQQDPQLVARMDVKRSIALPVPAEGIPLASPRDTALVKLLTTLQSLTPASRTPDPPPPSPSSATLAPMSLLAPMAIILEALVWERETLKGQGGKKPLPVLRDGSLLQTMRDNTPQELDWRVVNTYIHTFGTLLSSLLPYLQSPHPSGQISELTKSARQYVGKLKKVFGEVAGMYVDGYGFVRGMWDEGGMKGAAGEVGRMGITRDSRHKRAATGARRAHYRKKRKFELGRQPAMTKLDSSKRIHSVRTRGGNVKYRALRLDTGNFAWGSEAITRKTRLIQVRYNATNNELLRTQTLVKGAVVDIDATPFRQWYESHYAQPAFRGAKLAEEEADKKQSNHVKRVLEERKTVAKLDPILEQQFKAGRLLAVISSRPGQSGRADGYILEGKELEFYHHKLQVRKAKHAA</sequence>
<reference evidence="6 7" key="1">
    <citation type="submission" date="2017-05" db="EMBL/GenBank/DDBJ databases">
        <title>The Genome Sequence of Tsuchiyaea wingfieldii DSM 27421.</title>
        <authorList>
            <person name="Cuomo C."/>
            <person name="Passer A."/>
            <person name="Billmyre B."/>
            <person name="Heitman J."/>
        </authorList>
    </citation>
    <scope>NUCLEOTIDE SEQUENCE [LARGE SCALE GENOMIC DNA]</scope>
    <source>
        <strain evidence="6 7">DSM 27421</strain>
    </source>
</reference>
<dbReference type="Gene3D" id="3.10.290.70">
    <property type="match status" value="1"/>
</dbReference>
<dbReference type="InterPro" id="IPR022309">
    <property type="entry name" value="Ribosomal_Se8/biogenesis_NSA2"/>
</dbReference>
<feature type="region of interest" description="Disordered" evidence="5">
    <location>
        <begin position="115"/>
        <end position="139"/>
    </location>
</feature>
<evidence type="ECO:0000256" key="3">
    <source>
        <dbReference type="ARBA" id="ARBA00023274"/>
    </source>
</evidence>
<dbReference type="Gene3D" id="1.10.168.20">
    <property type="entry name" value="Ribosomal protein S8e, subdomain"/>
    <property type="match status" value="1"/>
</dbReference>
<dbReference type="Proteomes" id="UP000322245">
    <property type="component" value="Unassembled WGS sequence"/>
</dbReference>
<protein>
    <recommendedName>
        <fullName evidence="4">40S ribosomal protein S8</fullName>
    </recommendedName>
</protein>
<feature type="region of interest" description="Disordered" evidence="5">
    <location>
        <begin position="180"/>
        <end position="199"/>
    </location>
</feature>
<organism evidence="6 7">
    <name type="scientific">Cryptococcus floricola</name>
    <dbReference type="NCBI Taxonomy" id="2591691"/>
    <lineage>
        <taxon>Eukaryota</taxon>
        <taxon>Fungi</taxon>
        <taxon>Dikarya</taxon>
        <taxon>Basidiomycota</taxon>
        <taxon>Agaricomycotina</taxon>
        <taxon>Tremellomycetes</taxon>
        <taxon>Tremellales</taxon>
        <taxon>Cryptococcaceae</taxon>
        <taxon>Cryptococcus</taxon>
    </lineage>
</organism>
<dbReference type="Pfam" id="PF01201">
    <property type="entry name" value="Ribosomal_S8e"/>
    <property type="match status" value="1"/>
</dbReference>
<dbReference type="GO" id="GO:1990904">
    <property type="term" value="C:ribonucleoprotein complex"/>
    <property type="evidence" value="ECO:0007669"/>
    <property type="project" value="UniProtKB-KW"/>
</dbReference>
<keyword evidence="2 4" id="KW-0689">Ribosomal protein</keyword>
<dbReference type="AlphaFoldDB" id="A0A5D3B7Z1"/>
<evidence type="ECO:0000313" key="7">
    <source>
        <dbReference type="Proteomes" id="UP000322245"/>
    </source>
</evidence>
<comment type="similarity">
    <text evidence="1 4">Belongs to the eukaryotic ribosomal protein eS8 family.</text>
</comment>
<dbReference type="FunFam" id="1.10.168.20:FF:000001">
    <property type="entry name" value="40S ribosomal protein S8"/>
    <property type="match status" value="1"/>
</dbReference>
<comment type="caution">
    <text evidence="6">The sequence shown here is derived from an EMBL/GenBank/DDBJ whole genome shotgun (WGS) entry which is preliminary data.</text>
</comment>
<dbReference type="EMBL" id="NIDF01000002">
    <property type="protein sequence ID" value="TYJ58944.1"/>
    <property type="molecule type" value="Genomic_DNA"/>
</dbReference>
<dbReference type="NCBIfam" id="TIGR00307">
    <property type="entry name" value="eS8"/>
    <property type="match status" value="1"/>
</dbReference>
<dbReference type="CDD" id="cd11380">
    <property type="entry name" value="Ribosomal_S8e_like"/>
    <property type="match status" value="1"/>
</dbReference>
<evidence type="ECO:0000256" key="5">
    <source>
        <dbReference type="SAM" id="MobiDB-lite"/>
    </source>
</evidence>
<dbReference type="InterPro" id="IPR018283">
    <property type="entry name" value="Ribosomal_eS8_CS"/>
</dbReference>
<dbReference type="PROSITE" id="PS01193">
    <property type="entry name" value="RIBOSOMAL_S8E"/>
    <property type="match status" value="1"/>
</dbReference>